<sequence length="329" mass="36880">MPHVLWTGQQLCYDASGRPIDCQGSGQDAATRGSHTFSNRFMPEGNGLVRDQATGLIWTQTANFGQFPMTWQDALNLVRTMNRDGYAHHRDWRLPNRRELRSLISYGNKNPALPASHPFEEVFLGWYWSSTTAAIAPDHAWYVHLEGGRMFYGKKDQFALTWPVCGQSINLPKTGQTLCHDSAGRNIPCTDSGQDGALRQGLPWPHPRFTLQGDVVHDNLTGLVWLRNARAFPKTMTWEQALASVAGLTTAGRSWRLPTINELESLVDASTFSPALPAHHPFLSVQQAYWSSTSSFFEPDWAHVLYLHKGAVGVGWKPKPEFHVWPVSC</sequence>
<dbReference type="AlphaFoldDB" id="A0A194AK85"/>
<dbReference type="InterPro" id="IPR011460">
    <property type="entry name" value="Lcl_C"/>
</dbReference>
<dbReference type="PANTHER" id="PTHR35812">
    <property type="entry name" value="LIPOPROTEIN"/>
    <property type="match status" value="1"/>
</dbReference>
<dbReference type="Proteomes" id="UP000095200">
    <property type="component" value="Unassembled WGS sequence"/>
</dbReference>
<dbReference type="STRING" id="1592317.DPF_2197"/>
<name>A0A194AK85_9BACT</name>
<proteinExistence type="predicted"/>
<organism evidence="2 3">
    <name type="scientific">Desulfoplanes formicivorans</name>
    <dbReference type="NCBI Taxonomy" id="1592317"/>
    <lineage>
        <taxon>Bacteria</taxon>
        <taxon>Pseudomonadati</taxon>
        <taxon>Thermodesulfobacteriota</taxon>
        <taxon>Desulfovibrionia</taxon>
        <taxon>Desulfovibrionales</taxon>
        <taxon>Desulfoplanaceae</taxon>
        <taxon>Desulfoplanes</taxon>
    </lineage>
</organism>
<feature type="domain" description="Lcl C-terminal" evidence="1">
    <location>
        <begin position="47"/>
        <end position="164"/>
    </location>
</feature>
<comment type="caution">
    <text evidence="2">The sequence shown here is derived from an EMBL/GenBank/DDBJ whole genome shotgun (WGS) entry which is preliminary data.</text>
</comment>
<dbReference type="PANTHER" id="PTHR35812:SF1">
    <property type="entry name" value="LIPOPROTEIN"/>
    <property type="match status" value="1"/>
</dbReference>
<dbReference type="EMBL" id="BDFE01000017">
    <property type="protein sequence ID" value="GAU09471.1"/>
    <property type="molecule type" value="Genomic_DNA"/>
</dbReference>
<feature type="domain" description="Lcl C-terminal" evidence="1">
    <location>
        <begin position="215"/>
        <end position="327"/>
    </location>
</feature>
<evidence type="ECO:0000259" key="1">
    <source>
        <dbReference type="Pfam" id="PF07603"/>
    </source>
</evidence>
<dbReference type="RefSeq" id="WP_069859691.1">
    <property type="nucleotide sequence ID" value="NZ_BDFE01000017.1"/>
</dbReference>
<reference evidence="3" key="1">
    <citation type="submission" date="2016-06" db="EMBL/GenBank/DDBJ databases">
        <title>Draft genome sequence of Desulfoplanes formicivorans strain Pf12B.</title>
        <authorList>
            <person name="Watanabe M."/>
            <person name="Kojima H."/>
            <person name="Fukui M."/>
        </authorList>
    </citation>
    <scope>NUCLEOTIDE SEQUENCE [LARGE SCALE GENOMIC DNA]</scope>
    <source>
        <strain evidence="3">Pf12B</strain>
    </source>
</reference>
<dbReference type="Pfam" id="PF07603">
    <property type="entry name" value="Lcl_C"/>
    <property type="match status" value="2"/>
</dbReference>
<evidence type="ECO:0000313" key="2">
    <source>
        <dbReference type="EMBL" id="GAU09471.1"/>
    </source>
</evidence>
<evidence type="ECO:0000313" key="3">
    <source>
        <dbReference type="Proteomes" id="UP000095200"/>
    </source>
</evidence>
<protein>
    <recommendedName>
        <fullName evidence="1">Lcl C-terminal domain-containing protein</fullName>
    </recommendedName>
</protein>
<accession>A0A194AK85</accession>
<keyword evidence="3" id="KW-1185">Reference proteome</keyword>
<gene>
    <name evidence="2" type="ORF">DPF_2197</name>
</gene>